<gene>
    <name evidence="7" type="ORF">I206_07206</name>
</gene>
<keyword evidence="3 6" id="KW-1133">Transmembrane helix</keyword>
<evidence type="ECO:0000256" key="3">
    <source>
        <dbReference type="ARBA" id="ARBA00022989"/>
    </source>
</evidence>
<evidence type="ECO:0000256" key="4">
    <source>
        <dbReference type="ARBA" id="ARBA00023136"/>
    </source>
</evidence>
<organism evidence="7">
    <name type="scientific">Kwoniella pini CBS 10737</name>
    <dbReference type="NCBI Taxonomy" id="1296096"/>
    <lineage>
        <taxon>Eukaryota</taxon>
        <taxon>Fungi</taxon>
        <taxon>Dikarya</taxon>
        <taxon>Basidiomycota</taxon>
        <taxon>Agaricomycotina</taxon>
        <taxon>Tremellomycetes</taxon>
        <taxon>Tremellales</taxon>
        <taxon>Cryptococcaceae</taxon>
        <taxon>Kwoniella</taxon>
    </lineage>
</organism>
<evidence type="ECO:0000256" key="2">
    <source>
        <dbReference type="ARBA" id="ARBA00022692"/>
    </source>
</evidence>
<dbReference type="AlphaFoldDB" id="A0A1B9HU74"/>
<proteinExistence type="predicted"/>
<dbReference type="InterPro" id="IPR007941">
    <property type="entry name" value="DUF726"/>
</dbReference>
<evidence type="ECO:0000256" key="6">
    <source>
        <dbReference type="SAM" id="Phobius"/>
    </source>
</evidence>
<evidence type="ECO:0000313" key="7">
    <source>
        <dbReference type="EMBL" id="OCF46819.1"/>
    </source>
</evidence>
<keyword evidence="4 6" id="KW-0472">Membrane</keyword>
<feature type="transmembrane region" description="Helical" evidence="6">
    <location>
        <begin position="233"/>
        <end position="256"/>
    </location>
</feature>
<dbReference type="PANTHER" id="PTHR17920">
    <property type="entry name" value="TRANSMEMBRANE AND COILED-COIL DOMAIN-CONTAINING PROTEIN 4 TMCO4"/>
    <property type="match status" value="1"/>
</dbReference>
<feature type="transmembrane region" description="Helical" evidence="6">
    <location>
        <begin position="505"/>
        <end position="525"/>
    </location>
</feature>
<dbReference type="Pfam" id="PF05277">
    <property type="entry name" value="DUF726"/>
    <property type="match status" value="2"/>
</dbReference>
<comment type="subcellular location">
    <subcellularLocation>
        <location evidence="1">Membrane</location>
        <topology evidence="1">Multi-pass membrane protein</topology>
    </subcellularLocation>
</comment>
<reference evidence="7" key="2">
    <citation type="submission" date="2016-07" db="EMBL/GenBank/DDBJ databases">
        <title>Evolution of pathogenesis and genome organization in the Tremellales.</title>
        <authorList>
            <person name="Cuomo C."/>
            <person name="Litvintseva A."/>
            <person name="Heitman J."/>
            <person name="Chen Y."/>
            <person name="Sun S."/>
            <person name="Springer D."/>
            <person name="Dromer F."/>
            <person name="Young S."/>
            <person name="Zeng Q."/>
            <person name="Chapman S."/>
            <person name="Gujja S."/>
            <person name="Saif S."/>
            <person name="Birren B."/>
        </authorList>
    </citation>
    <scope>NUCLEOTIDE SEQUENCE</scope>
    <source>
        <strain evidence="7">CBS 10737</strain>
    </source>
</reference>
<name>A0A1B9HU74_9TREE</name>
<keyword evidence="2 6" id="KW-0812">Transmembrane</keyword>
<evidence type="ECO:0000256" key="5">
    <source>
        <dbReference type="SAM" id="MobiDB-lite"/>
    </source>
</evidence>
<reference evidence="7" key="1">
    <citation type="submission" date="2013-07" db="EMBL/GenBank/DDBJ databases">
        <title>The Genome Sequence of Cryptococcus pinus CBS10737.</title>
        <authorList>
            <consortium name="The Broad Institute Genome Sequencing Platform"/>
            <person name="Cuomo C."/>
            <person name="Litvintseva A."/>
            <person name="Chen Y."/>
            <person name="Heitman J."/>
            <person name="Sun S."/>
            <person name="Springer D."/>
            <person name="Dromer F."/>
            <person name="Young S.K."/>
            <person name="Zeng Q."/>
            <person name="Gargeya S."/>
            <person name="Fitzgerald M."/>
            <person name="Abouelleil A."/>
            <person name="Alvarado L."/>
            <person name="Berlin A.M."/>
            <person name="Chapman S.B."/>
            <person name="Dewar J."/>
            <person name="Goldberg J."/>
            <person name="Griggs A."/>
            <person name="Gujja S."/>
            <person name="Hansen M."/>
            <person name="Howarth C."/>
            <person name="Imamovic A."/>
            <person name="Larimer J."/>
            <person name="McCowan C."/>
            <person name="Murphy C."/>
            <person name="Pearson M."/>
            <person name="Priest M."/>
            <person name="Roberts A."/>
            <person name="Saif S."/>
            <person name="Shea T."/>
            <person name="Sykes S."/>
            <person name="Wortman J."/>
            <person name="Nusbaum C."/>
            <person name="Birren B."/>
        </authorList>
    </citation>
    <scope>NUCLEOTIDE SEQUENCE [LARGE SCALE GENOMIC DNA]</scope>
    <source>
        <strain evidence="7">CBS 10737</strain>
    </source>
</reference>
<feature type="transmembrane region" description="Helical" evidence="6">
    <location>
        <begin position="561"/>
        <end position="581"/>
    </location>
</feature>
<dbReference type="GO" id="GO:0016020">
    <property type="term" value="C:membrane"/>
    <property type="evidence" value="ECO:0007669"/>
    <property type="project" value="UniProtKB-SubCell"/>
</dbReference>
<feature type="transmembrane region" description="Helical" evidence="6">
    <location>
        <begin position="204"/>
        <end position="227"/>
    </location>
</feature>
<protein>
    <submittedName>
        <fullName evidence="7">Uncharacterized protein</fullName>
    </submittedName>
</protein>
<dbReference type="PANTHER" id="PTHR17920:SF23">
    <property type="entry name" value="DUF726-DOMAIN-CONTAINING PROTEIN"/>
    <property type="match status" value="1"/>
</dbReference>
<feature type="region of interest" description="Disordered" evidence="5">
    <location>
        <begin position="296"/>
        <end position="342"/>
    </location>
</feature>
<sequence length="698" mass="74709">MPGTSEDLPKPPEPLAQPIRLIVALASLSAISNPASQSDKFNPEWYRSVSSKWLSSICKLISFDQNRLPPSISPEDVKESANDQRDEWSSEEITRIAGVLIEASLASENNITNQGSHKKGEQGEGVLRYSPISRNLSYRTLKLLGLNAKELIPKAEKNLSSTLFHALKAAAEKENQEKLEKAKQAQSQGWGGSLGRHLATGAGVVAGGVLLGVTGGLAAPAIAAVLAPLGVGSILSAGAAPVVLGTLFGVGGGGLAGKRVRERWRGVEEFSFIEIGDGHKATKEELDDLKEVKARRDKQKLEEDKKSKAQESEKAKPQPGADKKDDEITDPQGQVSEQDAQAMVEQGRLDIEARLLKLSLESGTRKSISISPDSAHPPPPYSQSPTNSPRASLDQGKEEKALTEVKKPPSLVATIVVPGLLTVSRTEGITAWRAICSSATATVQSLPSEKTDATTTISGLNDGRDVYLLRFESAAMLKTGRDVDLWVTSKLKGLVKKEIIKRTVLSAYFAAVSLPLQVLSVYSMATMTLDNTWMHAVDRAKKAGKLLGEVIEKRVQGERPVVLIGSSVGALTILHALLYLASLPPPAGRGSIPAYVESAYLISLPAAPNDEEWQKARSVTSRRVVNAYSDADLVLAGVVRLHEVVSRAAVMSNGIKVSGLGPVEQPGIEDIDISSVLRGHMELQAKMPEILKIIDIDA</sequence>
<feature type="compositionally biased region" description="Basic and acidic residues" evidence="5">
    <location>
        <begin position="296"/>
        <end position="326"/>
    </location>
</feature>
<feature type="region of interest" description="Disordered" evidence="5">
    <location>
        <begin position="365"/>
        <end position="404"/>
    </location>
</feature>
<evidence type="ECO:0000256" key="1">
    <source>
        <dbReference type="ARBA" id="ARBA00004141"/>
    </source>
</evidence>
<dbReference type="OrthoDB" id="277931at2759"/>
<accession>A0A1B9HU74</accession>
<feature type="compositionally biased region" description="Basic and acidic residues" evidence="5">
    <location>
        <begin position="395"/>
        <end position="404"/>
    </location>
</feature>
<dbReference type="EMBL" id="KI894015">
    <property type="protein sequence ID" value="OCF46819.1"/>
    <property type="molecule type" value="Genomic_DNA"/>
</dbReference>